<feature type="domain" description="PH" evidence="6">
    <location>
        <begin position="579"/>
        <end position="682"/>
    </location>
</feature>
<evidence type="ECO:0000313" key="8">
    <source>
        <dbReference type="Proteomes" id="UP000283210"/>
    </source>
</evidence>
<evidence type="ECO:0000259" key="6">
    <source>
        <dbReference type="PROSITE" id="PS50003"/>
    </source>
</evidence>
<dbReference type="OrthoDB" id="5869902at2759"/>
<dbReference type="InterPro" id="IPR011993">
    <property type="entry name" value="PH-like_dom_sf"/>
</dbReference>
<dbReference type="PANTHER" id="PTHR21630:SF10">
    <property type="entry name" value="VENTRICULAR ZONE-EXPRESSED PH DOMAIN-CONTAINING PROTEIN HOMOLOG 1"/>
    <property type="match status" value="1"/>
</dbReference>
<accession>A0A3S2P530</accession>
<feature type="region of interest" description="Disordered" evidence="5">
    <location>
        <begin position="337"/>
        <end position="383"/>
    </location>
</feature>
<dbReference type="AlphaFoldDB" id="A0A3S2P530"/>
<dbReference type="GO" id="GO:0010314">
    <property type="term" value="F:phosphatidylinositol-5-phosphate binding"/>
    <property type="evidence" value="ECO:0007669"/>
    <property type="project" value="TreeGrafter"/>
</dbReference>
<dbReference type="PROSITE" id="PS50003">
    <property type="entry name" value="PH_DOMAIN"/>
    <property type="match status" value="1"/>
</dbReference>
<keyword evidence="8" id="KW-1185">Reference proteome</keyword>
<dbReference type="SUPFAM" id="SSF50729">
    <property type="entry name" value="PH domain-like"/>
    <property type="match status" value="1"/>
</dbReference>
<comment type="subcellular location">
    <subcellularLocation>
        <location evidence="1">Cell membrane</location>
        <topology evidence="1">Peripheral membrane protein</topology>
        <orientation evidence="1">Cytoplasmic side</orientation>
    </subcellularLocation>
</comment>
<dbReference type="Pfam" id="PF00169">
    <property type="entry name" value="PH"/>
    <property type="match status" value="1"/>
</dbReference>
<dbReference type="GO" id="GO:0005886">
    <property type="term" value="C:plasma membrane"/>
    <property type="evidence" value="ECO:0007669"/>
    <property type="project" value="UniProtKB-SubCell"/>
</dbReference>
<dbReference type="CDD" id="cd01264">
    <property type="entry name" value="PH_MELT_VEPH1"/>
    <property type="match status" value="1"/>
</dbReference>
<evidence type="ECO:0000256" key="4">
    <source>
        <dbReference type="ARBA" id="ARBA00023136"/>
    </source>
</evidence>
<dbReference type="EMBL" id="CM012449">
    <property type="protein sequence ID" value="RVE64577.1"/>
    <property type="molecule type" value="Genomic_DNA"/>
</dbReference>
<evidence type="ECO:0000313" key="7">
    <source>
        <dbReference type="EMBL" id="RVE64577.1"/>
    </source>
</evidence>
<dbReference type="Gene3D" id="2.30.29.30">
    <property type="entry name" value="Pleckstrin-homology domain (PH domain)/Phosphotyrosine-binding domain (PTB)"/>
    <property type="match status" value="1"/>
</dbReference>
<feature type="region of interest" description="Disordered" evidence="5">
    <location>
        <begin position="288"/>
        <end position="308"/>
    </location>
</feature>
<evidence type="ECO:0000256" key="2">
    <source>
        <dbReference type="ARBA" id="ARBA00010187"/>
    </source>
</evidence>
<dbReference type="SMART" id="SM00233">
    <property type="entry name" value="PH"/>
    <property type="match status" value="1"/>
</dbReference>
<evidence type="ECO:0000256" key="5">
    <source>
        <dbReference type="SAM" id="MobiDB-lite"/>
    </source>
</evidence>
<reference evidence="7 8" key="2">
    <citation type="submission" date="2019-01" db="EMBL/GenBank/DDBJ databases">
        <title>A chromosome length genome reference of the Java medaka (oryzias javanicus).</title>
        <authorList>
            <person name="Herpin A."/>
            <person name="Takehana Y."/>
            <person name="Naruse K."/>
            <person name="Ansai S."/>
            <person name="Kawaguchi M."/>
        </authorList>
    </citation>
    <scope>NUCLEOTIDE SEQUENCE [LARGE SCALE GENOMIC DNA]</scope>
    <source>
        <strain evidence="7">RS831</strain>
        <tissue evidence="7">Whole body</tissue>
    </source>
</reference>
<evidence type="ECO:0000256" key="1">
    <source>
        <dbReference type="ARBA" id="ARBA00004413"/>
    </source>
</evidence>
<comment type="similarity">
    <text evidence="2">Belongs to the MELT/VEPH family.</text>
</comment>
<keyword evidence="3" id="KW-1003">Cell membrane</keyword>
<dbReference type="InterPro" id="IPR001849">
    <property type="entry name" value="PH_domain"/>
</dbReference>
<sequence length="696" mass="78075">MVLAVPVAVRFLQRGNRELSRNMSSYLSLAAIAKADLLAEHTEAITVSVLEGNYMLLRVLPSVYPIKPETIHRYLGDLTAVMPQLEPPEQQHLIRLIQRVAEQHPIMLSTHVPALVSYLTVPCLGDTLLGALVEVSQACPSSLVSFLPALRTLGQRSTAYLAYVAKIHGAVGIVSESHAHSSLVYLVCLLGSTEHSFHHSLLLEIRALTDRYPSLLGGGGKDIYRMSNSFAAIARQLGRRLEDRTAADCRLEEGCLSPSAPLCAARGAGGGNPEQRLQVEIQNDEDNPAELEKEVSEDSPAPQRRYSLSQTVTEERREMRFNRSKSLALHEVCSRSINSDTGEDGEGLELSTQTSNALPCGRSETQEVSPTGRKLTGDGPPPAAAAWPVKEAENCQNGEVDAEQVETDKLFIHLRDNMETIREFCKDMVQQIPTPDQCVIEDSSRGCVAKLSFSCPLKGHYCLYAKSSFNLTSRQPHLWIHIMLLRLQSKSSVPLRTRDQSVQQLAALWEKTQLKGSHSFSVAMTQHSAPHRKELENLQIQLEEVRFFDLFGYSEDQSSWLCFMCNNPEKATVVNQEGQPLIEGKLKEKQVRWKFIKRWKTRYFTLAGNQLLFRRGKSKDELEDFPIELSKVQSVKVVAKKRRDRGLPRAFEIFTDSKTYVLKAQDEKHTEEWLQCINVAVAQAKERENREATTYL</sequence>
<dbReference type="PANTHER" id="PTHR21630">
    <property type="entry name" value="VEPH-A/MELTED"/>
    <property type="match status" value="1"/>
</dbReference>
<organism evidence="7 8">
    <name type="scientific">Oryzias javanicus</name>
    <name type="common">Javanese ricefish</name>
    <name type="synonym">Aplocheilus javanicus</name>
    <dbReference type="NCBI Taxonomy" id="123683"/>
    <lineage>
        <taxon>Eukaryota</taxon>
        <taxon>Metazoa</taxon>
        <taxon>Chordata</taxon>
        <taxon>Craniata</taxon>
        <taxon>Vertebrata</taxon>
        <taxon>Euteleostomi</taxon>
        <taxon>Actinopterygii</taxon>
        <taxon>Neopterygii</taxon>
        <taxon>Teleostei</taxon>
        <taxon>Neoteleostei</taxon>
        <taxon>Acanthomorphata</taxon>
        <taxon>Ovalentaria</taxon>
        <taxon>Atherinomorphae</taxon>
        <taxon>Beloniformes</taxon>
        <taxon>Adrianichthyidae</taxon>
        <taxon>Oryziinae</taxon>
        <taxon>Oryzias</taxon>
    </lineage>
</organism>
<dbReference type="FunFam" id="2.30.29.30:FF:000138">
    <property type="entry name" value="Ventricular zone-expressed PH domain-containing protein-like 1"/>
    <property type="match status" value="1"/>
</dbReference>
<reference evidence="7 8" key="1">
    <citation type="submission" date="2018-11" db="EMBL/GenBank/DDBJ databases">
        <authorList>
            <person name="Lopez-Roques C."/>
            <person name="Donnadieu C."/>
            <person name="Bouchez O."/>
            <person name="Klopp C."/>
            <person name="Cabau C."/>
            <person name="Zahm M."/>
        </authorList>
    </citation>
    <scope>NUCLEOTIDE SEQUENCE [LARGE SCALE GENOMIC DNA]</scope>
    <source>
        <strain evidence="7">RS831</strain>
        <tissue evidence="7">Whole body</tissue>
    </source>
</reference>
<evidence type="ECO:0000256" key="3">
    <source>
        <dbReference type="ARBA" id="ARBA00022475"/>
    </source>
</evidence>
<protein>
    <recommendedName>
        <fullName evidence="6">PH domain-containing protein</fullName>
    </recommendedName>
</protein>
<keyword evidence="4" id="KW-0472">Membrane</keyword>
<dbReference type="InterPro" id="IPR039888">
    <property type="entry name" value="Melted-like"/>
</dbReference>
<name>A0A3S2P530_ORYJA</name>
<gene>
    <name evidence="7" type="ORF">OJAV_G00127240</name>
</gene>
<dbReference type="Proteomes" id="UP000283210">
    <property type="component" value="Chromosome 13"/>
</dbReference>
<proteinExistence type="inferred from homology"/>
<dbReference type="GO" id="GO:0009966">
    <property type="term" value="P:regulation of signal transduction"/>
    <property type="evidence" value="ECO:0007669"/>
    <property type="project" value="TreeGrafter"/>
</dbReference>